<dbReference type="Pfam" id="PF07859">
    <property type="entry name" value="Abhydrolase_3"/>
    <property type="match status" value="1"/>
</dbReference>
<dbReference type="RefSeq" id="XP_016254789.1">
    <property type="nucleotide sequence ID" value="XM_016387861.1"/>
</dbReference>
<reference evidence="2 3" key="1">
    <citation type="submission" date="2015-01" db="EMBL/GenBank/DDBJ databases">
        <title>The Genome Sequence of Cladophialophora immunda CBS83496.</title>
        <authorList>
            <consortium name="The Broad Institute Genomics Platform"/>
            <person name="Cuomo C."/>
            <person name="de Hoog S."/>
            <person name="Gorbushina A."/>
            <person name="Stielow B."/>
            <person name="Teixiera M."/>
            <person name="Abouelleil A."/>
            <person name="Chapman S.B."/>
            <person name="Priest M."/>
            <person name="Young S.K."/>
            <person name="Wortman J."/>
            <person name="Nusbaum C."/>
            <person name="Birren B."/>
        </authorList>
    </citation>
    <scope>NUCLEOTIDE SEQUENCE [LARGE SCALE GENOMIC DNA]</scope>
    <source>
        <strain evidence="2 3">CBS 83496</strain>
    </source>
</reference>
<dbReference type="GeneID" id="27340543"/>
<name>A0A0D2CTU3_9EURO</name>
<dbReference type="InterPro" id="IPR029058">
    <property type="entry name" value="AB_hydrolase_fold"/>
</dbReference>
<keyword evidence="3" id="KW-1185">Reference proteome</keyword>
<accession>A0A0D2CTU3</accession>
<dbReference type="Gene3D" id="3.40.50.1820">
    <property type="entry name" value="alpha/beta hydrolase"/>
    <property type="match status" value="1"/>
</dbReference>
<dbReference type="VEuPathDB" id="FungiDB:PV07_01349"/>
<dbReference type="STRING" id="569365.A0A0D2CTU3"/>
<evidence type="ECO:0000313" key="3">
    <source>
        <dbReference type="Proteomes" id="UP000054466"/>
    </source>
</evidence>
<evidence type="ECO:0000313" key="2">
    <source>
        <dbReference type="EMBL" id="KIW34573.1"/>
    </source>
</evidence>
<dbReference type="EMBL" id="KN847040">
    <property type="protein sequence ID" value="KIW34573.1"/>
    <property type="molecule type" value="Genomic_DNA"/>
</dbReference>
<proteinExistence type="predicted"/>
<organism evidence="2 3">
    <name type="scientific">Cladophialophora immunda</name>
    <dbReference type="NCBI Taxonomy" id="569365"/>
    <lineage>
        <taxon>Eukaryota</taxon>
        <taxon>Fungi</taxon>
        <taxon>Dikarya</taxon>
        <taxon>Ascomycota</taxon>
        <taxon>Pezizomycotina</taxon>
        <taxon>Eurotiomycetes</taxon>
        <taxon>Chaetothyriomycetidae</taxon>
        <taxon>Chaetothyriales</taxon>
        <taxon>Herpotrichiellaceae</taxon>
        <taxon>Cladophialophora</taxon>
    </lineage>
</organism>
<dbReference type="Proteomes" id="UP000054466">
    <property type="component" value="Unassembled WGS sequence"/>
</dbReference>
<dbReference type="SUPFAM" id="SSF53474">
    <property type="entry name" value="alpha/beta-Hydrolases"/>
    <property type="match status" value="1"/>
</dbReference>
<protein>
    <recommendedName>
        <fullName evidence="1">Alpha/beta hydrolase fold-3 domain-containing protein</fullName>
    </recommendedName>
</protein>
<dbReference type="AlphaFoldDB" id="A0A0D2CTU3"/>
<dbReference type="InterPro" id="IPR013094">
    <property type="entry name" value="AB_hydrolase_3"/>
</dbReference>
<gene>
    <name evidence="2" type="ORF">PV07_01349</name>
</gene>
<evidence type="ECO:0000259" key="1">
    <source>
        <dbReference type="Pfam" id="PF07859"/>
    </source>
</evidence>
<dbReference type="GO" id="GO:0016787">
    <property type="term" value="F:hydrolase activity"/>
    <property type="evidence" value="ECO:0007669"/>
    <property type="project" value="InterPro"/>
</dbReference>
<feature type="domain" description="Alpha/beta hydrolase fold-3" evidence="1">
    <location>
        <begin position="65"/>
        <end position="183"/>
    </location>
</feature>
<dbReference type="HOGENOM" id="CLU_1366106_0_0_1"/>
<dbReference type="OrthoDB" id="408631at2759"/>
<sequence>MASRQTPKPVGRPSIAPSIFPFLKLYPQLHLGELDGFTQSGSTISQSLDSTPFRTTSKPRLAQWNSAGGNMTEAVAVRRRDEGRKNMAGQLLLSPESRVLFDTPAAKENNTGPLSREAYPPSHMYISSGKQSVDFLKGEPEVVLFTCGFDPLRDAGVEYGSKLHEADVAVRWHNYPDLTHGFLQMAPVSEKDDCLRRRRT</sequence>